<accession>A0A1G6X4Q2</accession>
<dbReference type="GO" id="GO:0005737">
    <property type="term" value="C:cytoplasm"/>
    <property type="evidence" value="ECO:0007669"/>
    <property type="project" value="GOC"/>
</dbReference>
<evidence type="ECO:0000313" key="3">
    <source>
        <dbReference type="Proteomes" id="UP000199455"/>
    </source>
</evidence>
<dbReference type="STRING" id="390242.SAMN04488024_107216"/>
<dbReference type="AlphaFoldDB" id="A0A1G6X4Q2"/>
<dbReference type="PANTHER" id="PTHR34009:SF2">
    <property type="entry name" value="PROTEIN STAR"/>
    <property type="match status" value="1"/>
</dbReference>
<evidence type="ECO:0000259" key="1">
    <source>
        <dbReference type="Pfam" id="PF05050"/>
    </source>
</evidence>
<dbReference type="Gene3D" id="3.40.50.150">
    <property type="entry name" value="Vaccinia Virus protein VP39"/>
    <property type="match status" value="1"/>
</dbReference>
<dbReference type="Pfam" id="PF05050">
    <property type="entry name" value="Methyltransf_21"/>
    <property type="match status" value="1"/>
</dbReference>
<dbReference type="EMBL" id="FMZH01000007">
    <property type="protein sequence ID" value="SDD72873.1"/>
    <property type="molecule type" value="Genomic_DNA"/>
</dbReference>
<reference evidence="3" key="1">
    <citation type="submission" date="2016-10" db="EMBL/GenBank/DDBJ databases">
        <authorList>
            <person name="Varghese N."/>
            <person name="Submissions S."/>
        </authorList>
    </citation>
    <scope>NUCLEOTIDE SEQUENCE [LARGE SCALE GENOMIC DNA]</scope>
    <source>
        <strain evidence="3">DSM 18609</strain>
    </source>
</reference>
<keyword evidence="3" id="KW-1185">Reference proteome</keyword>
<dbReference type="GO" id="GO:0008168">
    <property type="term" value="F:methyltransferase activity"/>
    <property type="evidence" value="ECO:0007669"/>
    <property type="project" value="UniProtKB-KW"/>
</dbReference>
<keyword evidence="2" id="KW-0489">Methyltransferase</keyword>
<dbReference type="Proteomes" id="UP000199455">
    <property type="component" value="Unassembled WGS sequence"/>
</dbReference>
<dbReference type="GO" id="GO:0032259">
    <property type="term" value="P:methylation"/>
    <property type="evidence" value="ECO:0007669"/>
    <property type="project" value="UniProtKB-KW"/>
</dbReference>
<feature type="domain" description="Methyltransferase FkbM" evidence="1">
    <location>
        <begin position="58"/>
        <end position="226"/>
    </location>
</feature>
<sequence length="240" mass="27449">MGLKEYTIQTLLKLMPDFLKRRIITQSADSGILTFSQEGEDRLIERILGKKHYGIYVDVGAHHPSTISNTYYFYRMGWRGINIDAMPGAMALFDQVRPYDINIEQPISDEVAELEYFMFNSAELNTFDAQNAAIFSSYPNVKLMNKTILKTNTLAKVLEQNLPKLGETEIDFLSVDVEGLDLKVLKSNDWTKFRPNLILVEDLFADVMKSFHGEISTYLTSVGYQMIAKTQNTLFFKKIA</sequence>
<dbReference type="InterPro" id="IPR006342">
    <property type="entry name" value="FkbM_mtfrase"/>
</dbReference>
<dbReference type="InterPro" id="IPR053202">
    <property type="entry name" value="EGF_Rcpt_Signaling_Reg"/>
</dbReference>
<dbReference type="RefSeq" id="WP_090770497.1">
    <property type="nucleotide sequence ID" value="NZ_FMZH01000007.1"/>
</dbReference>
<evidence type="ECO:0000313" key="2">
    <source>
        <dbReference type="EMBL" id="SDD72873.1"/>
    </source>
</evidence>
<protein>
    <submittedName>
        <fullName evidence="2">Methyltransferase FkbM domain-containing protein</fullName>
    </submittedName>
</protein>
<dbReference type="PANTHER" id="PTHR34009">
    <property type="entry name" value="PROTEIN STAR"/>
    <property type="match status" value="1"/>
</dbReference>
<dbReference type="GO" id="GO:0005886">
    <property type="term" value="C:plasma membrane"/>
    <property type="evidence" value="ECO:0007669"/>
    <property type="project" value="TreeGrafter"/>
</dbReference>
<keyword evidence="2" id="KW-0808">Transferase</keyword>
<proteinExistence type="predicted"/>
<organism evidence="2 3">
    <name type="scientific">Pedobacter soli</name>
    <dbReference type="NCBI Taxonomy" id="390242"/>
    <lineage>
        <taxon>Bacteria</taxon>
        <taxon>Pseudomonadati</taxon>
        <taxon>Bacteroidota</taxon>
        <taxon>Sphingobacteriia</taxon>
        <taxon>Sphingobacteriales</taxon>
        <taxon>Sphingobacteriaceae</taxon>
        <taxon>Pedobacter</taxon>
    </lineage>
</organism>
<gene>
    <name evidence="2" type="ORF">SAMN04488024_107216</name>
</gene>
<dbReference type="SUPFAM" id="SSF53335">
    <property type="entry name" value="S-adenosyl-L-methionine-dependent methyltransferases"/>
    <property type="match status" value="1"/>
</dbReference>
<dbReference type="GO" id="GO:0016197">
    <property type="term" value="P:endosomal transport"/>
    <property type="evidence" value="ECO:0007669"/>
    <property type="project" value="TreeGrafter"/>
</dbReference>
<dbReference type="InterPro" id="IPR029063">
    <property type="entry name" value="SAM-dependent_MTases_sf"/>
</dbReference>
<dbReference type="GO" id="GO:0006888">
    <property type="term" value="P:endoplasmic reticulum to Golgi vesicle-mediated transport"/>
    <property type="evidence" value="ECO:0007669"/>
    <property type="project" value="TreeGrafter"/>
</dbReference>
<name>A0A1G6X4Q2_9SPHI</name>